<feature type="signal peptide" evidence="3">
    <location>
        <begin position="1"/>
        <end position="24"/>
    </location>
</feature>
<dbReference type="GO" id="GO:0016020">
    <property type="term" value="C:membrane"/>
    <property type="evidence" value="ECO:0007669"/>
    <property type="project" value="TreeGrafter"/>
</dbReference>
<gene>
    <name evidence="5" type="ORF">CWC05_04150</name>
</gene>
<evidence type="ECO:0000256" key="1">
    <source>
        <dbReference type="ARBA" id="ARBA00022723"/>
    </source>
</evidence>
<keyword evidence="2" id="KW-0378">Hydrolase</keyword>
<dbReference type="PROSITE" id="PS51677">
    <property type="entry name" value="NODB"/>
    <property type="match status" value="1"/>
</dbReference>
<evidence type="ECO:0000256" key="2">
    <source>
        <dbReference type="ARBA" id="ARBA00022801"/>
    </source>
</evidence>
<keyword evidence="1" id="KW-0479">Metal-binding</keyword>
<proteinExistence type="predicted"/>
<dbReference type="AlphaFoldDB" id="A0A5S3Z9F1"/>
<evidence type="ECO:0000313" key="6">
    <source>
        <dbReference type="Proteomes" id="UP000305874"/>
    </source>
</evidence>
<dbReference type="InterPro" id="IPR050248">
    <property type="entry name" value="Polysacc_deacetylase_ArnD"/>
</dbReference>
<dbReference type="PANTHER" id="PTHR10587">
    <property type="entry name" value="GLYCOSYL TRANSFERASE-RELATED"/>
    <property type="match status" value="1"/>
</dbReference>
<dbReference type="Pfam" id="PF01522">
    <property type="entry name" value="Polysacc_deac_1"/>
    <property type="match status" value="1"/>
</dbReference>
<evidence type="ECO:0000259" key="4">
    <source>
        <dbReference type="PROSITE" id="PS51677"/>
    </source>
</evidence>
<dbReference type="InterPro" id="IPR002509">
    <property type="entry name" value="NODB_dom"/>
</dbReference>
<sequence>MVLRGALLVIAMLSAALGMSDAKAKAQDQPSGLYSGFSYPNGKPNAISLSFDDGRHSQVDVGMAILDKYQVKATFYAQPEPIAERLAQWQAAINNGHELGNHTSHHLCSGNFEWLRKKGLSLEQTTLAWLENDIKEANHYFKKHLGVTPRAFAYPCGHTFVGRGKDTQSYVPLVATLFDTSRTWNDETANNPNFTDFAQLTGIRIDGLRFAQIKKLLERYRENNSWIILAGHDIGQRGPYTVDTQALEQLLAYINDPDNGFWVGTVSEVADYVRSNRTAP</sequence>
<organism evidence="5 6">
    <name type="scientific">Pseudoalteromonas ruthenica</name>
    <dbReference type="NCBI Taxonomy" id="151081"/>
    <lineage>
        <taxon>Bacteria</taxon>
        <taxon>Pseudomonadati</taxon>
        <taxon>Pseudomonadota</taxon>
        <taxon>Gammaproteobacteria</taxon>
        <taxon>Alteromonadales</taxon>
        <taxon>Pseudoalteromonadaceae</taxon>
        <taxon>Pseudoalteromonas</taxon>
    </lineage>
</organism>
<name>A0A5S3Z9F1_9GAMM</name>
<dbReference type="GO" id="GO:0016810">
    <property type="term" value="F:hydrolase activity, acting on carbon-nitrogen (but not peptide) bonds"/>
    <property type="evidence" value="ECO:0007669"/>
    <property type="project" value="InterPro"/>
</dbReference>
<evidence type="ECO:0000313" key="5">
    <source>
        <dbReference type="EMBL" id="TMP88631.1"/>
    </source>
</evidence>
<dbReference type="CDD" id="cd10967">
    <property type="entry name" value="CE4_GLA_like_6s"/>
    <property type="match status" value="1"/>
</dbReference>
<dbReference type="PANTHER" id="PTHR10587:SF133">
    <property type="entry name" value="CHITIN DEACETYLASE 1-RELATED"/>
    <property type="match status" value="1"/>
</dbReference>
<dbReference type="GO" id="GO:0005975">
    <property type="term" value="P:carbohydrate metabolic process"/>
    <property type="evidence" value="ECO:0007669"/>
    <property type="project" value="InterPro"/>
</dbReference>
<comment type="caution">
    <text evidence="5">The sequence shown here is derived from an EMBL/GenBank/DDBJ whole genome shotgun (WGS) entry which is preliminary data.</text>
</comment>
<dbReference type="SUPFAM" id="SSF88713">
    <property type="entry name" value="Glycoside hydrolase/deacetylase"/>
    <property type="match status" value="1"/>
</dbReference>
<dbReference type="EMBL" id="PNCG01000002">
    <property type="protein sequence ID" value="TMP88631.1"/>
    <property type="molecule type" value="Genomic_DNA"/>
</dbReference>
<dbReference type="RefSeq" id="WP_138547477.1">
    <property type="nucleotide sequence ID" value="NZ_PNCG01000002.1"/>
</dbReference>
<protein>
    <submittedName>
        <fullName evidence="5">Polysaccharide deacetylase</fullName>
    </submittedName>
</protein>
<dbReference type="STRING" id="151081.TW72_08200"/>
<dbReference type="Gene3D" id="3.20.20.370">
    <property type="entry name" value="Glycoside hydrolase/deacetylase"/>
    <property type="match status" value="1"/>
</dbReference>
<reference evidence="5 6" key="1">
    <citation type="submission" date="2017-12" db="EMBL/GenBank/DDBJ databases">
        <authorList>
            <person name="Paulsen S."/>
            <person name="Gram L.K."/>
        </authorList>
    </citation>
    <scope>NUCLEOTIDE SEQUENCE [LARGE SCALE GENOMIC DNA]</scope>
    <source>
        <strain evidence="5 6">S2897</strain>
    </source>
</reference>
<feature type="domain" description="NodB homology" evidence="4">
    <location>
        <begin position="45"/>
        <end position="280"/>
    </location>
</feature>
<dbReference type="GO" id="GO:0046872">
    <property type="term" value="F:metal ion binding"/>
    <property type="evidence" value="ECO:0007669"/>
    <property type="project" value="UniProtKB-KW"/>
</dbReference>
<feature type="chain" id="PRO_5024467482" evidence="3">
    <location>
        <begin position="25"/>
        <end position="280"/>
    </location>
</feature>
<reference evidence="6" key="2">
    <citation type="submission" date="2019-06" db="EMBL/GenBank/DDBJ databases">
        <title>Co-occurence of chitin degradation, pigmentation and bioactivity in marine Pseudoalteromonas.</title>
        <authorList>
            <person name="Sonnenschein E.C."/>
            <person name="Bech P.K."/>
        </authorList>
    </citation>
    <scope>NUCLEOTIDE SEQUENCE [LARGE SCALE GENOMIC DNA]</scope>
    <source>
        <strain evidence="6">S2897</strain>
    </source>
</reference>
<keyword evidence="3" id="KW-0732">Signal</keyword>
<accession>A0A5S3Z9F1</accession>
<dbReference type="InterPro" id="IPR011330">
    <property type="entry name" value="Glyco_hydro/deAcase_b/a-brl"/>
</dbReference>
<dbReference type="Proteomes" id="UP000305874">
    <property type="component" value="Unassembled WGS sequence"/>
</dbReference>
<evidence type="ECO:0000256" key="3">
    <source>
        <dbReference type="SAM" id="SignalP"/>
    </source>
</evidence>